<dbReference type="InterPro" id="IPR001568">
    <property type="entry name" value="RNase_T2-like"/>
</dbReference>
<dbReference type="RefSeq" id="WP_170066082.1">
    <property type="nucleotide sequence ID" value="NZ_LYMM01000106.1"/>
</dbReference>
<dbReference type="PROSITE" id="PS00531">
    <property type="entry name" value="RNASE_T2_2"/>
    <property type="match status" value="1"/>
</dbReference>
<sequence length="233" mass="25608">MKSAAALIAALALLPAQAWAQAYQCSVPRTIAPVRPLTPDGPVRRTTIAGYTLAASWSPDYCKTSGDARSMQCNPAHGRFGFILHGLWPEAARGPAPQWCATQPVPTPQILRENLCMTPSPGLLAHEWAKHGSCMVATPQKYFRVSAILWRSIHWPDADRLSRKKGLTVGHLREEFVAANPGWPHEAVGVEISRTGWLREVQLCYGKDFRPAHCPARQYGPADSAALKIWRGL</sequence>
<feature type="signal peptide" evidence="3">
    <location>
        <begin position="1"/>
        <end position="20"/>
    </location>
</feature>
<keyword evidence="3" id="KW-0732">Signal</keyword>
<dbReference type="GO" id="GO:0003723">
    <property type="term" value="F:RNA binding"/>
    <property type="evidence" value="ECO:0007669"/>
    <property type="project" value="InterPro"/>
</dbReference>
<dbReference type="PANTHER" id="PTHR11240">
    <property type="entry name" value="RIBONUCLEASE T2"/>
    <property type="match status" value="1"/>
</dbReference>
<dbReference type="Proteomes" id="UP000236327">
    <property type="component" value="Unassembled WGS sequence"/>
</dbReference>
<evidence type="ECO:0000313" key="5">
    <source>
        <dbReference type="Proteomes" id="UP000236327"/>
    </source>
</evidence>
<accession>A0A2K2FSA4</accession>
<dbReference type="Gene3D" id="3.90.730.10">
    <property type="entry name" value="Ribonuclease T2-like"/>
    <property type="match status" value="1"/>
</dbReference>
<organism evidence="4 5">
    <name type="scientific">Novosphingobium guangzhouense</name>
    <dbReference type="NCBI Taxonomy" id="1850347"/>
    <lineage>
        <taxon>Bacteria</taxon>
        <taxon>Pseudomonadati</taxon>
        <taxon>Pseudomonadota</taxon>
        <taxon>Alphaproteobacteria</taxon>
        <taxon>Sphingomonadales</taxon>
        <taxon>Sphingomonadaceae</taxon>
        <taxon>Novosphingobium</taxon>
    </lineage>
</organism>
<dbReference type="InterPro" id="IPR033130">
    <property type="entry name" value="RNase_T2_His_AS_2"/>
</dbReference>
<comment type="similarity">
    <text evidence="1 2">Belongs to the RNase T2 family.</text>
</comment>
<feature type="chain" id="PRO_5014408600" evidence="3">
    <location>
        <begin position="21"/>
        <end position="233"/>
    </location>
</feature>
<comment type="caution">
    <text evidence="4">The sequence shown here is derived from an EMBL/GenBank/DDBJ whole genome shotgun (WGS) entry which is preliminary data.</text>
</comment>
<dbReference type="AlphaFoldDB" id="A0A2K2FSA4"/>
<dbReference type="SUPFAM" id="SSF55895">
    <property type="entry name" value="Ribonuclease Rh-like"/>
    <property type="match status" value="1"/>
</dbReference>
<dbReference type="EMBL" id="LYMM01000106">
    <property type="protein sequence ID" value="PNU01666.1"/>
    <property type="molecule type" value="Genomic_DNA"/>
</dbReference>
<dbReference type="Pfam" id="PF00445">
    <property type="entry name" value="Ribonuclease_T2"/>
    <property type="match status" value="1"/>
</dbReference>
<dbReference type="InterPro" id="IPR018188">
    <property type="entry name" value="RNase_T2_His_AS_1"/>
</dbReference>
<gene>
    <name evidence="4" type="ORF">A8V01_11380</name>
</gene>
<dbReference type="GO" id="GO:0033897">
    <property type="term" value="F:ribonuclease T2 activity"/>
    <property type="evidence" value="ECO:0007669"/>
    <property type="project" value="InterPro"/>
</dbReference>
<evidence type="ECO:0000256" key="3">
    <source>
        <dbReference type="SAM" id="SignalP"/>
    </source>
</evidence>
<evidence type="ECO:0000313" key="4">
    <source>
        <dbReference type="EMBL" id="PNU01666.1"/>
    </source>
</evidence>
<proteinExistence type="inferred from homology"/>
<dbReference type="InterPro" id="IPR036430">
    <property type="entry name" value="RNase_T2-like_sf"/>
</dbReference>
<name>A0A2K2FSA4_9SPHN</name>
<reference evidence="4 5" key="1">
    <citation type="submission" date="2016-05" db="EMBL/GenBank/DDBJ databases">
        <title>Complete genome sequence of Novosphingobium guangzhouense SA925(T).</title>
        <authorList>
            <person name="Sha S."/>
        </authorList>
    </citation>
    <scope>NUCLEOTIDE SEQUENCE [LARGE SCALE GENOMIC DNA]</scope>
    <source>
        <strain evidence="4 5">SA925</strain>
    </source>
</reference>
<dbReference type="PROSITE" id="PS00530">
    <property type="entry name" value="RNASE_T2_1"/>
    <property type="match status" value="1"/>
</dbReference>
<evidence type="ECO:0000256" key="2">
    <source>
        <dbReference type="RuleBase" id="RU004328"/>
    </source>
</evidence>
<protein>
    <submittedName>
        <fullName evidence="4">Ribonuclease T</fullName>
    </submittedName>
</protein>
<keyword evidence="5" id="KW-1185">Reference proteome</keyword>
<dbReference type="GO" id="GO:0006401">
    <property type="term" value="P:RNA catabolic process"/>
    <property type="evidence" value="ECO:0007669"/>
    <property type="project" value="TreeGrafter"/>
</dbReference>
<evidence type="ECO:0000256" key="1">
    <source>
        <dbReference type="ARBA" id="ARBA00007469"/>
    </source>
</evidence>
<dbReference type="PANTHER" id="PTHR11240:SF22">
    <property type="entry name" value="RIBONUCLEASE T2"/>
    <property type="match status" value="1"/>
</dbReference>